<sequence>MPSFQVEQLAVELIRAAGVAFAENPEKSRPDRGFDMAVLPSRESDEIALVEVLAGHLNERRLHDSELRLQEATLNRRAQLGVLLYDSRDGRRFPAKRTTPLVLRLALEDLIEQLGYKSFSEVLTEEVTKATERI</sequence>
<evidence type="ECO:0000313" key="2">
    <source>
        <dbReference type="Proteomes" id="UP001501020"/>
    </source>
</evidence>
<protein>
    <submittedName>
        <fullName evidence="1">Uncharacterized protein</fullName>
    </submittedName>
</protein>
<keyword evidence="2" id="KW-1185">Reference proteome</keyword>
<name>A0ABN3AG90_9ACTN</name>
<organism evidence="1 2">
    <name type="scientific">Actinomadura napierensis</name>
    <dbReference type="NCBI Taxonomy" id="267854"/>
    <lineage>
        <taxon>Bacteria</taxon>
        <taxon>Bacillati</taxon>
        <taxon>Actinomycetota</taxon>
        <taxon>Actinomycetes</taxon>
        <taxon>Streptosporangiales</taxon>
        <taxon>Thermomonosporaceae</taxon>
        <taxon>Actinomadura</taxon>
    </lineage>
</organism>
<comment type="caution">
    <text evidence="1">The sequence shown here is derived from an EMBL/GenBank/DDBJ whole genome shotgun (WGS) entry which is preliminary data.</text>
</comment>
<reference evidence="1 2" key="1">
    <citation type="journal article" date="2019" name="Int. J. Syst. Evol. Microbiol.">
        <title>The Global Catalogue of Microorganisms (GCM) 10K type strain sequencing project: providing services to taxonomists for standard genome sequencing and annotation.</title>
        <authorList>
            <consortium name="The Broad Institute Genomics Platform"/>
            <consortium name="The Broad Institute Genome Sequencing Center for Infectious Disease"/>
            <person name="Wu L."/>
            <person name="Ma J."/>
        </authorList>
    </citation>
    <scope>NUCLEOTIDE SEQUENCE [LARGE SCALE GENOMIC DNA]</scope>
    <source>
        <strain evidence="1 2">JCM 13850</strain>
    </source>
</reference>
<dbReference type="EMBL" id="BAAAMR010000135">
    <property type="protein sequence ID" value="GAA2166328.1"/>
    <property type="molecule type" value="Genomic_DNA"/>
</dbReference>
<accession>A0ABN3AG90</accession>
<evidence type="ECO:0000313" key="1">
    <source>
        <dbReference type="EMBL" id="GAA2166328.1"/>
    </source>
</evidence>
<gene>
    <name evidence="1" type="ORF">GCM10009727_85800</name>
</gene>
<dbReference type="Proteomes" id="UP001501020">
    <property type="component" value="Unassembled WGS sequence"/>
</dbReference>
<proteinExistence type="predicted"/>